<evidence type="ECO:0000256" key="7">
    <source>
        <dbReference type="ARBA" id="ARBA00022967"/>
    </source>
</evidence>
<dbReference type="NCBIfam" id="TIGR00972">
    <property type="entry name" value="3a0107s01c2"/>
    <property type="match status" value="1"/>
</dbReference>
<keyword evidence="6 11" id="KW-0067">ATP-binding</keyword>
<sequence length="259" mass="29404">MYHTDSKEKEYSIQTKDVHLYYGDFHALKGISVAMRKNQVTAFIGPSGCGKSTFLRCFNRMNDLIDNARIEGDILVDGVDIYKTNIHVDDLRKHVGMVFQKPNPFPKSIFENVAYGLRVNGTQNKNFIQERVERSLQQAALWDEVKDKLKKSAFELSGGQQQRLCIARALAIEPSVLLMDEPASALDPISTAKIEELIYGLKKDYTIVIVTHNMQQAGRVSDHTAFFFLGELVEFAKTKTLFTSPRDQRTQNYITGRFG</sequence>
<dbReference type="EMBL" id="BJYS01000028">
    <property type="protein sequence ID" value="GEO05892.1"/>
    <property type="molecule type" value="Genomic_DNA"/>
</dbReference>
<accession>A0A512B1R8</accession>
<dbReference type="InterPro" id="IPR003593">
    <property type="entry name" value="AAA+_ATPase"/>
</dbReference>
<dbReference type="Proteomes" id="UP000321532">
    <property type="component" value="Unassembled WGS sequence"/>
</dbReference>
<evidence type="ECO:0000259" key="10">
    <source>
        <dbReference type="PROSITE" id="PS50893"/>
    </source>
</evidence>
<dbReference type="FunFam" id="3.40.50.300:FF:000132">
    <property type="entry name" value="Phosphate import ATP-binding protein PstB"/>
    <property type="match status" value="1"/>
</dbReference>
<dbReference type="PANTHER" id="PTHR43423">
    <property type="entry name" value="ABC TRANSPORTER I FAMILY MEMBER 17"/>
    <property type="match status" value="1"/>
</dbReference>
<feature type="domain" description="ABC transporter" evidence="10">
    <location>
        <begin position="13"/>
        <end position="254"/>
    </location>
</feature>
<dbReference type="InterPro" id="IPR003439">
    <property type="entry name" value="ABC_transporter-like_ATP-bd"/>
</dbReference>
<evidence type="ECO:0000256" key="8">
    <source>
        <dbReference type="ARBA" id="ARBA00023136"/>
    </source>
</evidence>
<reference evidence="11 12" key="1">
    <citation type="submission" date="2019-07" db="EMBL/GenBank/DDBJ databases">
        <title>Whole genome shotgun sequence of Adhaeribacter aerolatus NBRC 106133.</title>
        <authorList>
            <person name="Hosoyama A."/>
            <person name="Uohara A."/>
            <person name="Ohji S."/>
            <person name="Ichikawa N."/>
        </authorList>
    </citation>
    <scope>NUCLEOTIDE SEQUENCE [LARGE SCALE GENOMIC DNA]</scope>
    <source>
        <strain evidence="11 12">NBRC 106133</strain>
    </source>
</reference>
<evidence type="ECO:0000256" key="9">
    <source>
        <dbReference type="ARBA" id="ARBA00054713"/>
    </source>
</evidence>
<gene>
    <name evidence="11" type="primary">pstB</name>
    <name evidence="11" type="ORF">AAE02nite_35560</name>
</gene>
<comment type="caution">
    <text evidence="11">The sequence shown here is derived from an EMBL/GenBank/DDBJ whole genome shotgun (WGS) entry which is preliminary data.</text>
</comment>
<evidence type="ECO:0000256" key="5">
    <source>
        <dbReference type="ARBA" id="ARBA00022741"/>
    </source>
</evidence>
<dbReference type="GO" id="GO:0035435">
    <property type="term" value="P:phosphate ion transmembrane transport"/>
    <property type="evidence" value="ECO:0007669"/>
    <property type="project" value="InterPro"/>
</dbReference>
<comment type="function">
    <text evidence="9">Part of the ABC transporter complex PstSACB involved in phosphate import. Responsible for energy coupling to the transport system.</text>
</comment>
<dbReference type="SUPFAM" id="SSF52540">
    <property type="entry name" value="P-loop containing nucleoside triphosphate hydrolases"/>
    <property type="match status" value="1"/>
</dbReference>
<keyword evidence="2" id="KW-0813">Transport</keyword>
<dbReference type="Gene3D" id="3.40.50.300">
    <property type="entry name" value="P-loop containing nucleotide triphosphate hydrolases"/>
    <property type="match status" value="1"/>
</dbReference>
<dbReference type="OrthoDB" id="1115710at2"/>
<evidence type="ECO:0000313" key="11">
    <source>
        <dbReference type="EMBL" id="GEO05892.1"/>
    </source>
</evidence>
<dbReference type="PROSITE" id="PS00211">
    <property type="entry name" value="ABC_TRANSPORTER_1"/>
    <property type="match status" value="1"/>
</dbReference>
<keyword evidence="8" id="KW-0472">Membrane</keyword>
<dbReference type="CDD" id="cd03260">
    <property type="entry name" value="ABC_PstB_phosphate_transporter"/>
    <property type="match status" value="1"/>
</dbReference>
<dbReference type="InterPro" id="IPR017871">
    <property type="entry name" value="ABC_transporter-like_CS"/>
</dbReference>
<evidence type="ECO:0000256" key="1">
    <source>
        <dbReference type="ARBA" id="ARBA00004417"/>
    </source>
</evidence>
<protein>
    <submittedName>
        <fullName evidence="11">Phosphate import ATP-binding protein PstB</fullName>
    </submittedName>
</protein>
<evidence type="ECO:0000256" key="4">
    <source>
        <dbReference type="ARBA" id="ARBA00022592"/>
    </source>
</evidence>
<dbReference type="RefSeq" id="WP_146900845.1">
    <property type="nucleotide sequence ID" value="NZ_BJYS01000028.1"/>
</dbReference>
<dbReference type="GO" id="GO:0005524">
    <property type="term" value="F:ATP binding"/>
    <property type="evidence" value="ECO:0007669"/>
    <property type="project" value="UniProtKB-KW"/>
</dbReference>
<dbReference type="GO" id="GO:0005886">
    <property type="term" value="C:plasma membrane"/>
    <property type="evidence" value="ECO:0007669"/>
    <property type="project" value="UniProtKB-SubCell"/>
</dbReference>
<dbReference type="SMART" id="SM00382">
    <property type="entry name" value="AAA"/>
    <property type="match status" value="1"/>
</dbReference>
<proteinExistence type="predicted"/>
<keyword evidence="4" id="KW-0592">Phosphate transport</keyword>
<dbReference type="InterPro" id="IPR027417">
    <property type="entry name" value="P-loop_NTPase"/>
</dbReference>
<keyword evidence="12" id="KW-1185">Reference proteome</keyword>
<dbReference type="Pfam" id="PF00005">
    <property type="entry name" value="ABC_tran"/>
    <property type="match status" value="1"/>
</dbReference>
<dbReference type="PANTHER" id="PTHR43423:SF1">
    <property type="entry name" value="ABC TRANSPORTER I FAMILY MEMBER 17"/>
    <property type="match status" value="1"/>
</dbReference>
<evidence type="ECO:0000256" key="3">
    <source>
        <dbReference type="ARBA" id="ARBA00022475"/>
    </source>
</evidence>
<evidence type="ECO:0000256" key="2">
    <source>
        <dbReference type="ARBA" id="ARBA00022448"/>
    </source>
</evidence>
<organism evidence="11 12">
    <name type="scientific">Adhaeribacter aerolatus</name>
    <dbReference type="NCBI Taxonomy" id="670289"/>
    <lineage>
        <taxon>Bacteria</taxon>
        <taxon>Pseudomonadati</taxon>
        <taxon>Bacteroidota</taxon>
        <taxon>Cytophagia</taxon>
        <taxon>Cytophagales</taxon>
        <taxon>Hymenobacteraceae</taxon>
        <taxon>Adhaeribacter</taxon>
    </lineage>
</organism>
<keyword evidence="7" id="KW-1278">Translocase</keyword>
<comment type="subcellular location">
    <subcellularLocation>
        <location evidence="1">Cell inner membrane</location>
        <topology evidence="1">Peripheral membrane protein</topology>
    </subcellularLocation>
</comment>
<evidence type="ECO:0000256" key="6">
    <source>
        <dbReference type="ARBA" id="ARBA00022840"/>
    </source>
</evidence>
<name>A0A512B1R8_9BACT</name>
<keyword evidence="5" id="KW-0547">Nucleotide-binding</keyword>
<dbReference type="GO" id="GO:0005315">
    <property type="term" value="F:phosphate transmembrane transporter activity"/>
    <property type="evidence" value="ECO:0007669"/>
    <property type="project" value="InterPro"/>
</dbReference>
<dbReference type="PROSITE" id="PS50893">
    <property type="entry name" value="ABC_TRANSPORTER_2"/>
    <property type="match status" value="1"/>
</dbReference>
<dbReference type="GO" id="GO:0016887">
    <property type="term" value="F:ATP hydrolysis activity"/>
    <property type="evidence" value="ECO:0007669"/>
    <property type="project" value="InterPro"/>
</dbReference>
<keyword evidence="3" id="KW-1003">Cell membrane</keyword>
<dbReference type="InterPro" id="IPR005670">
    <property type="entry name" value="PstB-like"/>
</dbReference>
<dbReference type="AlphaFoldDB" id="A0A512B1R8"/>
<evidence type="ECO:0000313" key="12">
    <source>
        <dbReference type="Proteomes" id="UP000321532"/>
    </source>
</evidence>